<feature type="modified residue" description="4-aspartylphosphate" evidence="1">
    <location>
        <position position="51"/>
    </location>
</feature>
<proteinExistence type="predicted"/>
<evidence type="ECO:0000313" key="3">
    <source>
        <dbReference type="EMBL" id="HED09184.1"/>
    </source>
</evidence>
<comment type="caution">
    <text evidence="3">The sequence shown here is derived from an EMBL/GenBank/DDBJ whole genome shotgun (WGS) entry which is preliminary data.</text>
</comment>
<dbReference type="SUPFAM" id="SSF52172">
    <property type="entry name" value="CheY-like"/>
    <property type="match status" value="1"/>
</dbReference>
<organism evidence="3">
    <name type="scientific">Caldithrix abyssi</name>
    <dbReference type="NCBI Taxonomy" id="187145"/>
    <lineage>
        <taxon>Bacteria</taxon>
        <taxon>Pseudomonadati</taxon>
        <taxon>Calditrichota</taxon>
        <taxon>Calditrichia</taxon>
        <taxon>Calditrichales</taxon>
        <taxon>Calditrichaceae</taxon>
        <taxon>Caldithrix</taxon>
    </lineage>
</organism>
<gene>
    <name evidence="3" type="ORF">ENJ10_00710</name>
</gene>
<evidence type="ECO:0000259" key="2">
    <source>
        <dbReference type="PROSITE" id="PS50110"/>
    </source>
</evidence>
<dbReference type="AlphaFoldDB" id="A0A7V1LJM5"/>
<evidence type="ECO:0000256" key="1">
    <source>
        <dbReference type="PROSITE-ProRule" id="PRU00169"/>
    </source>
</evidence>
<dbReference type="InterPro" id="IPR001789">
    <property type="entry name" value="Sig_transdc_resp-reg_receiver"/>
</dbReference>
<dbReference type="EMBL" id="DRLD01000021">
    <property type="protein sequence ID" value="HED09184.1"/>
    <property type="molecule type" value="Genomic_DNA"/>
</dbReference>
<dbReference type="Gene3D" id="3.40.50.2300">
    <property type="match status" value="1"/>
</dbReference>
<keyword evidence="1" id="KW-0597">Phosphoprotein</keyword>
<dbReference type="Proteomes" id="UP000886005">
    <property type="component" value="Unassembled WGS sequence"/>
</dbReference>
<reference evidence="3" key="1">
    <citation type="journal article" date="2020" name="mSystems">
        <title>Genome- and Community-Level Interaction Insights into Carbon Utilization and Element Cycling Functions of Hydrothermarchaeota in Hydrothermal Sediment.</title>
        <authorList>
            <person name="Zhou Z."/>
            <person name="Liu Y."/>
            <person name="Xu W."/>
            <person name="Pan J."/>
            <person name="Luo Z.H."/>
            <person name="Li M."/>
        </authorList>
    </citation>
    <scope>NUCLEOTIDE SEQUENCE [LARGE SCALE GENOMIC DNA]</scope>
    <source>
        <strain evidence="3">HyVt-456</strain>
    </source>
</reference>
<protein>
    <submittedName>
        <fullName evidence="3">Response regulator</fullName>
    </submittedName>
</protein>
<name>A0A7V1LJM5_CALAY</name>
<dbReference type="GO" id="GO:0000160">
    <property type="term" value="P:phosphorelay signal transduction system"/>
    <property type="evidence" value="ECO:0007669"/>
    <property type="project" value="InterPro"/>
</dbReference>
<dbReference type="InterPro" id="IPR011006">
    <property type="entry name" value="CheY-like_superfamily"/>
</dbReference>
<sequence length="160" mass="18747">MRHILIIDRDSTTLNDISRLVTALNFEPVVLFNLNSQNNIIRDEIAVIFMDIETRISSPKDVINYFNSASKVKNGHRIPVVFMYSNVDSKLVKEARELPHDAELKKPFTLEKLFELLEKQLDLGSIEYEQFTNEYRLKEMKDYAETMENWLEKFGSILES</sequence>
<dbReference type="PROSITE" id="PS50110">
    <property type="entry name" value="RESPONSE_REGULATORY"/>
    <property type="match status" value="1"/>
</dbReference>
<feature type="domain" description="Response regulatory" evidence="2">
    <location>
        <begin position="3"/>
        <end position="121"/>
    </location>
</feature>
<accession>A0A7V1LJM5</accession>